<dbReference type="EMBL" id="CP045226">
    <property type="protein sequence ID" value="QFS42941.1"/>
    <property type="molecule type" value="Genomic_DNA"/>
</dbReference>
<organism evidence="1 2">
    <name type="scientific">Nostoc sphaeroides CCNUC1</name>
    <dbReference type="NCBI Taxonomy" id="2653204"/>
    <lineage>
        <taxon>Bacteria</taxon>
        <taxon>Bacillati</taxon>
        <taxon>Cyanobacteriota</taxon>
        <taxon>Cyanophyceae</taxon>
        <taxon>Nostocales</taxon>
        <taxon>Nostocaceae</taxon>
        <taxon>Nostoc</taxon>
    </lineage>
</organism>
<protein>
    <submittedName>
        <fullName evidence="1">Uncharacterized protein</fullName>
    </submittedName>
</protein>
<proteinExistence type="predicted"/>
<accession>A0A5P8VRM2</accession>
<dbReference type="AlphaFoldDB" id="A0A5P8VRM2"/>
<gene>
    <name evidence="1" type="ORF">GXM_00414</name>
</gene>
<dbReference type="KEGG" id="nsh:GXM_00414"/>
<name>A0A5P8VRM2_9NOSO</name>
<keyword evidence="2" id="KW-1185">Reference proteome</keyword>
<evidence type="ECO:0000313" key="2">
    <source>
        <dbReference type="Proteomes" id="UP000326678"/>
    </source>
</evidence>
<sequence>MSNKSKSCRFRPEKQKRQNYKIFAKNILATEESFYFFVST</sequence>
<reference evidence="1 2" key="1">
    <citation type="submission" date="2019-10" db="EMBL/GenBank/DDBJ databases">
        <title>Genomic and transcriptomic insights into the perfect genentic adaptation of a filamentous nitrogen-fixing cyanobacterium to rice fields.</title>
        <authorList>
            <person name="Chen Z."/>
        </authorList>
    </citation>
    <scope>NUCLEOTIDE SEQUENCE [LARGE SCALE GENOMIC DNA]</scope>
    <source>
        <strain evidence="1">CCNUC1</strain>
    </source>
</reference>
<evidence type="ECO:0000313" key="1">
    <source>
        <dbReference type="EMBL" id="QFS42941.1"/>
    </source>
</evidence>
<dbReference type="Proteomes" id="UP000326678">
    <property type="component" value="Chromosome Gxm1"/>
</dbReference>